<dbReference type="AlphaFoldDB" id="A0A5B0WPR9"/>
<name>A0A5B0WPR9_9GAMM</name>
<dbReference type="InterPro" id="IPR039498">
    <property type="entry name" value="NTP_transf_5"/>
</dbReference>
<dbReference type="RefSeq" id="WP_149612696.1">
    <property type="nucleotide sequence ID" value="NZ_VTUX01000009.1"/>
</dbReference>
<dbReference type="GO" id="GO:0016740">
    <property type="term" value="F:transferase activity"/>
    <property type="evidence" value="ECO:0007669"/>
    <property type="project" value="UniProtKB-KW"/>
</dbReference>
<proteinExistence type="predicted"/>
<evidence type="ECO:0000313" key="1">
    <source>
        <dbReference type="EMBL" id="KAA1188933.1"/>
    </source>
</evidence>
<organism evidence="1 2">
    <name type="scientific">Pseudohalioglobus sediminis</name>
    <dbReference type="NCBI Taxonomy" id="2606449"/>
    <lineage>
        <taxon>Bacteria</taxon>
        <taxon>Pseudomonadati</taxon>
        <taxon>Pseudomonadota</taxon>
        <taxon>Gammaproteobacteria</taxon>
        <taxon>Cellvibrionales</taxon>
        <taxon>Halieaceae</taxon>
        <taxon>Pseudohalioglobus</taxon>
    </lineage>
</organism>
<dbReference type="EMBL" id="VTUX01000009">
    <property type="protein sequence ID" value="KAA1188933.1"/>
    <property type="molecule type" value="Genomic_DNA"/>
</dbReference>
<gene>
    <name evidence="1" type="ORF">F0M18_17165</name>
</gene>
<reference evidence="1 2" key="1">
    <citation type="submission" date="2019-09" db="EMBL/GenBank/DDBJ databases">
        <authorList>
            <person name="Chen X.-Y."/>
        </authorList>
    </citation>
    <scope>NUCLEOTIDE SEQUENCE [LARGE SCALE GENOMIC DNA]</scope>
    <source>
        <strain evidence="1 2">NY5</strain>
    </source>
</reference>
<dbReference type="Proteomes" id="UP000323708">
    <property type="component" value="Unassembled WGS sequence"/>
</dbReference>
<comment type="caution">
    <text evidence="1">The sequence shown here is derived from an EMBL/GenBank/DDBJ whole genome shotgun (WGS) entry which is preliminary data.</text>
</comment>
<accession>A0A5B0WPR9</accession>
<sequence length="375" mass="42312">MARNEDRHAFHRAALKPFVPGTPTPRVEELVAGLGPGAQTPFTDFLLQQGMGPLWDKLLETQQAGEVFSTEDRQRLHHSRLQATGDYLLQHHNLKAVRSALDAAGVEHITFKGCHTREAYYPEPALRPAVDLDILVPPEEKLKAIRTLQGEGYHFHGKPENISHECDLVKGKIAIDLHWDILRPGRTRVPMADELINDKVDYRSHWGPSPAGTLLLILVHPVFNKYCNGPRSSLVRLVDTLQLLERYPNCLEEAIQLLHRAGLVTAGWITANWLQQLTGHEQADHMAALLQPGYVRRHYLEWWLRTDLSSRWQESAAIIHLGFTLPAHDNLQDALRATQTAREARKHGKATLKALEQALEAGYHKQQHTIAGQNP</sequence>
<keyword evidence="1" id="KW-0808">Transferase</keyword>
<evidence type="ECO:0000313" key="2">
    <source>
        <dbReference type="Proteomes" id="UP000323708"/>
    </source>
</evidence>
<keyword evidence="2" id="KW-1185">Reference proteome</keyword>
<protein>
    <submittedName>
        <fullName evidence="1">Nucleotidyltransferase family protein</fullName>
    </submittedName>
</protein>
<dbReference type="Pfam" id="PF14907">
    <property type="entry name" value="NTP_transf_5"/>
    <property type="match status" value="1"/>
</dbReference>